<dbReference type="Pfam" id="PF00083">
    <property type="entry name" value="Sugar_tr"/>
    <property type="match status" value="1"/>
</dbReference>
<dbReference type="HOGENOM" id="CLU_001265_30_13_1"/>
<dbReference type="InterPro" id="IPR020846">
    <property type="entry name" value="MFS_dom"/>
</dbReference>
<keyword evidence="5 7" id="KW-0472">Membrane</keyword>
<protein>
    <submittedName>
        <fullName evidence="9">MFS sugar transporter</fullName>
    </submittedName>
</protein>
<dbReference type="Gene3D" id="1.20.1250.20">
    <property type="entry name" value="MFS general substrate transporter like domains"/>
    <property type="match status" value="1"/>
</dbReference>
<dbReference type="PANTHER" id="PTHR48022:SF29">
    <property type="entry name" value="SUGAR TRANSPORTER, PUTATIVE (AFU_ORTHOLOGUE AFUA_6G14500)-RELATED"/>
    <property type="match status" value="1"/>
</dbReference>
<evidence type="ECO:0000256" key="6">
    <source>
        <dbReference type="SAM" id="MobiDB-lite"/>
    </source>
</evidence>
<proteinExistence type="inferred from homology"/>
<comment type="caution">
    <text evidence="9">The sequence shown here is derived from an EMBL/GenBank/DDBJ whole genome shotgun (WGS) entry which is preliminary data.</text>
</comment>
<feature type="transmembrane region" description="Helical" evidence="7">
    <location>
        <begin position="459"/>
        <end position="477"/>
    </location>
</feature>
<dbReference type="SUPFAM" id="SSF103473">
    <property type="entry name" value="MFS general substrate transporter"/>
    <property type="match status" value="1"/>
</dbReference>
<dbReference type="RefSeq" id="XP_040616405.1">
    <property type="nucleotide sequence ID" value="XM_040765234.1"/>
</dbReference>
<dbReference type="AlphaFoldDB" id="A0A0C2IN14"/>
<feature type="compositionally biased region" description="Polar residues" evidence="6">
    <location>
        <begin position="510"/>
        <end position="523"/>
    </location>
</feature>
<comment type="similarity">
    <text evidence="2">Belongs to the major facilitator superfamily. Sugar transporter (TC 2.A.1.1) family.</text>
</comment>
<accession>A0A0C2IN14</accession>
<evidence type="ECO:0000259" key="8">
    <source>
        <dbReference type="PROSITE" id="PS50850"/>
    </source>
</evidence>
<reference evidence="9 10" key="1">
    <citation type="journal article" date="2014" name="BMC Genomics">
        <title>Comparative genomics of the major fungal agents of human and animal Sporotrichosis: Sporothrix schenckii and Sporothrix brasiliensis.</title>
        <authorList>
            <person name="Teixeira M.M."/>
            <person name="de Almeida L.G."/>
            <person name="Kubitschek-Barreira P."/>
            <person name="Alves F.L."/>
            <person name="Kioshima E.S."/>
            <person name="Abadio A.K."/>
            <person name="Fernandes L."/>
            <person name="Derengowski L.S."/>
            <person name="Ferreira K.S."/>
            <person name="Souza R.C."/>
            <person name="Ruiz J.C."/>
            <person name="de Andrade N.C."/>
            <person name="Paes H.C."/>
            <person name="Nicola A.M."/>
            <person name="Albuquerque P."/>
            <person name="Gerber A.L."/>
            <person name="Martins V.P."/>
            <person name="Peconick L.D."/>
            <person name="Neto A.V."/>
            <person name="Chaucanez C.B."/>
            <person name="Silva P.A."/>
            <person name="Cunha O.L."/>
            <person name="de Oliveira F.F."/>
            <person name="dos Santos T.C."/>
            <person name="Barros A.L."/>
            <person name="Soares M.A."/>
            <person name="de Oliveira L.M."/>
            <person name="Marini M.M."/>
            <person name="Villalobos-Duno H."/>
            <person name="Cunha M.M."/>
            <person name="de Hoog S."/>
            <person name="da Silveira J.F."/>
            <person name="Henrissat B."/>
            <person name="Nino-Vega G.A."/>
            <person name="Cisalpino P.S."/>
            <person name="Mora-Montes H.M."/>
            <person name="Almeida S.R."/>
            <person name="Stajich J.E."/>
            <person name="Lopes-Bezerra L.M."/>
            <person name="Vasconcelos A.T."/>
            <person name="Felipe M.S."/>
        </authorList>
    </citation>
    <scope>NUCLEOTIDE SEQUENCE [LARGE SCALE GENOMIC DNA]</scope>
    <source>
        <strain evidence="9 10">5110</strain>
    </source>
</reference>
<dbReference type="Proteomes" id="UP000031575">
    <property type="component" value="Unassembled WGS sequence"/>
</dbReference>
<name>A0A0C2IN14_9PEZI</name>
<keyword evidence="9" id="KW-0762">Sugar transport</keyword>
<dbReference type="GO" id="GO:0005351">
    <property type="term" value="F:carbohydrate:proton symporter activity"/>
    <property type="evidence" value="ECO:0007669"/>
    <property type="project" value="TreeGrafter"/>
</dbReference>
<feature type="transmembrane region" description="Helical" evidence="7">
    <location>
        <begin position="284"/>
        <end position="306"/>
    </location>
</feature>
<comment type="subcellular location">
    <subcellularLocation>
        <location evidence="1">Membrane</location>
        <topology evidence="1">Multi-pass membrane protein</topology>
    </subcellularLocation>
</comment>
<dbReference type="PANTHER" id="PTHR48022">
    <property type="entry name" value="PLASTIDIC GLUCOSE TRANSPORTER 4"/>
    <property type="match status" value="1"/>
</dbReference>
<dbReference type="PROSITE" id="PS50850">
    <property type="entry name" value="MFS"/>
    <property type="match status" value="1"/>
</dbReference>
<feature type="transmembrane region" description="Helical" evidence="7">
    <location>
        <begin position="351"/>
        <end position="373"/>
    </location>
</feature>
<dbReference type="VEuPathDB" id="FungiDB:SPBR_06979"/>
<evidence type="ECO:0000256" key="1">
    <source>
        <dbReference type="ARBA" id="ARBA00004141"/>
    </source>
</evidence>
<feature type="transmembrane region" description="Helical" evidence="7">
    <location>
        <begin position="326"/>
        <end position="344"/>
    </location>
</feature>
<sequence>MVGANNGEINDLHRMAMEDPVAWYRKPNLRTLYLLLFPCVIGIEMTSGFDSQIINAVQLVPAWISYFHDPKGGYQGIMASSLSLGACVGLPFIPYVNDGFGRRWCIMFGSFLMIIGSLIQGFAINGVMYILARCIIGFGLPFAIVAGSCLIGELGYPKERPILTALFNACYFIGAIIAAGITFGTQQITSNWSWRIPSLLQMAPSVLQVAFVLFLPESPRWLISRDKHEEALAVLVKYHGEGNPNSEFVIAEMAEIKTTLAIELEHARMSWMDMVRTRGALRRVVIGGLLGLFTQLSGNVVISYYLGDVLTMLGFTDPNFKAKYNLGNQCWSLVCGVGAALIIMRFRRRTMYLTGILSILAVYIGWTVCSAIFSEAKAKGQHTTSSDIAAKMSLFWIYAYSPAYNTCFNALTYTYLVEIFPYAQRARGIAIFQFFGKAAQFFGTNVNPIGLGKIGWKYLLVYSCWIVVEAGLIYWLWPETSGRTLEELAFLFEDEQQAEQIRKQELEQKQLSAGQNLDYSTAQSDEKRQAQVEHV</sequence>
<feature type="transmembrane region" description="Helical" evidence="7">
    <location>
        <begin position="163"/>
        <end position="184"/>
    </location>
</feature>
<dbReference type="InterPro" id="IPR005828">
    <property type="entry name" value="MFS_sugar_transport-like"/>
</dbReference>
<evidence type="ECO:0000256" key="7">
    <source>
        <dbReference type="SAM" id="Phobius"/>
    </source>
</evidence>
<feature type="domain" description="Major facilitator superfamily (MFS) profile" evidence="8">
    <location>
        <begin position="36"/>
        <end position="481"/>
    </location>
</feature>
<feature type="transmembrane region" description="Helical" evidence="7">
    <location>
        <begin position="105"/>
        <end position="124"/>
    </location>
</feature>
<gene>
    <name evidence="9" type="ORF">SPBR_06979</name>
</gene>
<keyword evidence="4 7" id="KW-1133">Transmembrane helix</keyword>
<evidence type="ECO:0000256" key="5">
    <source>
        <dbReference type="ARBA" id="ARBA00023136"/>
    </source>
</evidence>
<evidence type="ECO:0000256" key="3">
    <source>
        <dbReference type="ARBA" id="ARBA00022692"/>
    </source>
</evidence>
<keyword evidence="9" id="KW-0813">Transport</keyword>
<feature type="transmembrane region" description="Helical" evidence="7">
    <location>
        <begin position="74"/>
        <end position="93"/>
    </location>
</feature>
<keyword evidence="10" id="KW-1185">Reference proteome</keyword>
<dbReference type="OrthoDB" id="6133115at2759"/>
<feature type="transmembrane region" description="Helical" evidence="7">
    <location>
        <begin position="130"/>
        <end position="151"/>
    </location>
</feature>
<keyword evidence="3 7" id="KW-0812">Transmembrane</keyword>
<dbReference type="EMBL" id="AWTV01000009">
    <property type="protein sequence ID" value="KIH88395.1"/>
    <property type="molecule type" value="Genomic_DNA"/>
</dbReference>
<evidence type="ECO:0000256" key="2">
    <source>
        <dbReference type="ARBA" id="ARBA00010992"/>
    </source>
</evidence>
<organism evidence="9 10">
    <name type="scientific">Sporothrix brasiliensis 5110</name>
    <dbReference type="NCBI Taxonomy" id="1398154"/>
    <lineage>
        <taxon>Eukaryota</taxon>
        <taxon>Fungi</taxon>
        <taxon>Dikarya</taxon>
        <taxon>Ascomycota</taxon>
        <taxon>Pezizomycotina</taxon>
        <taxon>Sordariomycetes</taxon>
        <taxon>Sordariomycetidae</taxon>
        <taxon>Ophiostomatales</taxon>
        <taxon>Ophiostomataceae</taxon>
        <taxon>Sporothrix</taxon>
    </lineage>
</organism>
<dbReference type="InterPro" id="IPR036259">
    <property type="entry name" value="MFS_trans_sf"/>
</dbReference>
<dbReference type="FunFam" id="1.20.1250.20:FF:000117">
    <property type="entry name" value="MFS hexose transporter"/>
    <property type="match status" value="1"/>
</dbReference>
<feature type="transmembrane region" description="Helical" evidence="7">
    <location>
        <begin position="196"/>
        <end position="215"/>
    </location>
</feature>
<dbReference type="GO" id="GO:0016020">
    <property type="term" value="C:membrane"/>
    <property type="evidence" value="ECO:0007669"/>
    <property type="project" value="UniProtKB-SubCell"/>
</dbReference>
<feature type="region of interest" description="Disordered" evidence="6">
    <location>
        <begin position="510"/>
        <end position="535"/>
    </location>
</feature>
<feature type="transmembrane region" description="Helical" evidence="7">
    <location>
        <begin position="393"/>
        <end position="417"/>
    </location>
</feature>
<feature type="transmembrane region" description="Helical" evidence="7">
    <location>
        <begin position="32"/>
        <end position="54"/>
    </location>
</feature>
<dbReference type="GeneID" id="63680155"/>
<feature type="compositionally biased region" description="Basic and acidic residues" evidence="6">
    <location>
        <begin position="524"/>
        <end position="535"/>
    </location>
</feature>
<evidence type="ECO:0000313" key="10">
    <source>
        <dbReference type="Proteomes" id="UP000031575"/>
    </source>
</evidence>
<evidence type="ECO:0000313" key="9">
    <source>
        <dbReference type="EMBL" id="KIH88395.1"/>
    </source>
</evidence>
<evidence type="ECO:0000256" key="4">
    <source>
        <dbReference type="ARBA" id="ARBA00022989"/>
    </source>
</evidence>
<dbReference type="InterPro" id="IPR050360">
    <property type="entry name" value="MFS_Sugar_Transporters"/>
</dbReference>